<accession>A0ACC1T3M0</accession>
<reference evidence="1" key="1">
    <citation type="submission" date="2022-07" db="EMBL/GenBank/DDBJ databases">
        <title>Genome Sequence of Phlebia brevispora.</title>
        <authorList>
            <person name="Buettner E."/>
        </authorList>
    </citation>
    <scope>NUCLEOTIDE SEQUENCE</scope>
    <source>
        <strain evidence="1">MPL23</strain>
    </source>
</reference>
<evidence type="ECO:0000313" key="1">
    <source>
        <dbReference type="EMBL" id="KAJ3552234.1"/>
    </source>
</evidence>
<protein>
    <submittedName>
        <fullName evidence="1">Uncharacterized protein</fullName>
    </submittedName>
</protein>
<sequence length="554" mass="61918">MLSAGSSSRSMHLENHGDHRDNSACAPVDTTPQGASGPASCSFQSIPIELLVYIFLQLKTRHYRKSDALPPYHWLVITHVCREWRQIALEAAELWTHLFTLRPACLRTFLTRSQQAPLYVMCFKCRDLAEMKQQPCLEALKIILPEFPRVAYFSMLTLGTYRETFGDFDFPLDVPVLKEMYFGSILLPEERRPIQQFFTCAPALESLSLSWSSPVYLRTIWCPRLINLHIPSCHGIDGLTVTAWANILASMPLLQTFTLCDTIYPPDVPSAGTCSSPIHLPHLKLLRLNNNGTGSIRLLELLSTPALEELHYTALEDCAPGACRCTRTVEAIQAKVIELTHHSTPQWLHVCCQKTRICLLILDAPYTGTACTRLAARNISTGTGCHAALTLHFATCKPVGDMVERFSRMLTSVLPLPELRTLELIDCGDHFLREWALDPPCINLSNDFFDRASNIRTLLLSCSNPAKYLGDLLHAAAVDQPVRFPHLESVGIQPAWEYWRAGARMEVIDVRSILQQRKDSGHAIEHLHVCSAPGAVADAEELKASGLLPSVDYQ</sequence>
<dbReference type="Proteomes" id="UP001148662">
    <property type="component" value="Unassembled WGS sequence"/>
</dbReference>
<evidence type="ECO:0000313" key="2">
    <source>
        <dbReference type="Proteomes" id="UP001148662"/>
    </source>
</evidence>
<proteinExistence type="predicted"/>
<dbReference type="EMBL" id="JANHOG010000688">
    <property type="protein sequence ID" value="KAJ3552234.1"/>
    <property type="molecule type" value="Genomic_DNA"/>
</dbReference>
<keyword evidence="2" id="KW-1185">Reference proteome</keyword>
<organism evidence="1 2">
    <name type="scientific">Phlebia brevispora</name>
    <dbReference type="NCBI Taxonomy" id="194682"/>
    <lineage>
        <taxon>Eukaryota</taxon>
        <taxon>Fungi</taxon>
        <taxon>Dikarya</taxon>
        <taxon>Basidiomycota</taxon>
        <taxon>Agaricomycotina</taxon>
        <taxon>Agaricomycetes</taxon>
        <taxon>Polyporales</taxon>
        <taxon>Meruliaceae</taxon>
        <taxon>Phlebia</taxon>
    </lineage>
</organism>
<name>A0ACC1T3M0_9APHY</name>
<comment type="caution">
    <text evidence="1">The sequence shown here is derived from an EMBL/GenBank/DDBJ whole genome shotgun (WGS) entry which is preliminary data.</text>
</comment>
<gene>
    <name evidence="1" type="ORF">NM688_g4259</name>
</gene>